<accession>A0A183EDF2</accession>
<evidence type="ECO:0000313" key="2">
    <source>
        <dbReference type="Proteomes" id="UP000271098"/>
    </source>
</evidence>
<evidence type="ECO:0000313" key="3">
    <source>
        <dbReference type="WBParaSite" id="GPUH_0001901801-mRNA-1"/>
    </source>
</evidence>
<protein>
    <submittedName>
        <fullName evidence="3">Integrase_H2C2 domain-containing protein</fullName>
    </submittedName>
</protein>
<dbReference type="OrthoDB" id="5866088at2759"/>
<keyword evidence="2" id="KW-1185">Reference proteome</keyword>
<evidence type="ECO:0000313" key="1">
    <source>
        <dbReference type="EMBL" id="VDN32897.1"/>
    </source>
</evidence>
<proteinExistence type="predicted"/>
<dbReference type="EMBL" id="UYRT01087720">
    <property type="protein sequence ID" value="VDN32897.1"/>
    <property type="molecule type" value="Genomic_DNA"/>
</dbReference>
<gene>
    <name evidence="1" type="ORF">GPUH_LOCUS18992</name>
</gene>
<dbReference type="WBParaSite" id="GPUH_0001901801-mRNA-1">
    <property type="protein sequence ID" value="GPUH_0001901801-mRNA-1"/>
    <property type="gene ID" value="GPUH_0001901801"/>
</dbReference>
<organism evidence="3">
    <name type="scientific">Gongylonema pulchrum</name>
    <dbReference type="NCBI Taxonomy" id="637853"/>
    <lineage>
        <taxon>Eukaryota</taxon>
        <taxon>Metazoa</taxon>
        <taxon>Ecdysozoa</taxon>
        <taxon>Nematoda</taxon>
        <taxon>Chromadorea</taxon>
        <taxon>Rhabditida</taxon>
        <taxon>Spirurina</taxon>
        <taxon>Spiruromorpha</taxon>
        <taxon>Spiruroidea</taxon>
        <taxon>Gongylonematidae</taxon>
        <taxon>Gongylonema</taxon>
    </lineage>
</organism>
<reference evidence="3" key="1">
    <citation type="submission" date="2016-06" db="UniProtKB">
        <authorList>
            <consortium name="WormBaseParasite"/>
        </authorList>
    </citation>
    <scope>IDENTIFICATION</scope>
</reference>
<name>A0A183EDF2_9BILA</name>
<dbReference type="Proteomes" id="UP000271098">
    <property type="component" value="Unassembled WGS sequence"/>
</dbReference>
<dbReference type="AlphaFoldDB" id="A0A183EDF2"/>
<sequence length="151" mass="17230">MNHNFTVELRILWHNCDQQFWMPKGRAVVKKTINHCQGCRRWKAKPYQLPQFPAHSKNRVNPSGAFQHIGMDYMSPINAATVNVPILCDNTIQSKLAAKTAETVIKHISRELEDYGSTSAIDWKFTTESTPWKGVLYESLVGLVKESFLVP</sequence>
<reference evidence="1 2" key="2">
    <citation type="submission" date="2018-11" db="EMBL/GenBank/DDBJ databases">
        <authorList>
            <consortium name="Pathogen Informatics"/>
        </authorList>
    </citation>
    <scope>NUCLEOTIDE SEQUENCE [LARGE SCALE GENOMIC DNA]</scope>
</reference>